<evidence type="ECO:0000256" key="1">
    <source>
        <dbReference type="SAM" id="MobiDB-lite"/>
    </source>
</evidence>
<evidence type="ECO:0000313" key="4">
    <source>
        <dbReference type="Proteomes" id="UP000769157"/>
    </source>
</evidence>
<feature type="signal peptide" evidence="2">
    <location>
        <begin position="1"/>
        <end position="22"/>
    </location>
</feature>
<name>A0A9P8TAV8_9ASCO</name>
<keyword evidence="2" id="KW-0732">Signal</keyword>
<keyword evidence="4" id="KW-1185">Reference proteome</keyword>
<feature type="compositionally biased region" description="Pro residues" evidence="1">
    <location>
        <begin position="342"/>
        <end position="364"/>
    </location>
</feature>
<comment type="caution">
    <text evidence="3">The sequence shown here is derived from an EMBL/GenBank/DDBJ whole genome shotgun (WGS) entry which is preliminary data.</text>
</comment>
<dbReference type="RefSeq" id="XP_046064672.1">
    <property type="nucleotide sequence ID" value="XM_046202821.1"/>
</dbReference>
<gene>
    <name evidence="3" type="ORF">OGAPHI_000198</name>
</gene>
<dbReference type="EMBL" id="JAEUBE010000055">
    <property type="protein sequence ID" value="KAH3671496.1"/>
    <property type="molecule type" value="Genomic_DNA"/>
</dbReference>
<proteinExistence type="predicted"/>
<feature type="chain" id="PRO_5040136756" evidence="2">
    <location>
        <begin position="23"/>
        <end position="377"/>
    </location>
</feature>
<protein>
    <submittedName>
        <fullName evidence="3">Uncharacterized protein</fullName>
    </submittedName>
</protein>
<dbReference type="AlphaFoldDB" id="A0A9P8TAV8"/>
<accession>A0A9P8TAV8</accession>
<organism evidence="3 4">
    <name type="scientific">Ogataea philodendri</name>
    <dbReference type="NCBI Taxonomy" id="1378263"/>
    <lineage>
        <taxon>Eukaryota</taxon>
        <taxon>Fungi</taxon>
        <taxon>Dikarya</taxon>
        <taxon>Ascomycota</taxon>
        <taxon>Saccharomycotina</taxon>
        <taxon>Pichiomycetes</taxon>
        <taxon>Pichiales</taxon>
        <taxon>Pichiaceae</taxon>
        <taxon>Ogataea</taxon>
    </lineage>
</organism>
<sequence length="377" mass="39323">MIKTLKFLVRLLVLSLVSLSLSSLLTKYCISPLISSIISSILRNSTSAGFNFSTAWMAFQSLAAAPASTSNSISRDSWPSLCLLSKRFSKHTSSDVDDCVVNAAWKLPATSRCFRYSLPSESTIRSVKLCPSPTNPFVFTLTTTSCPPAIGSLTHVGGGLCSVAGTSSFNEAANVAYKTRNFTSSTNCIAINTDLIIKPRRSSSALAGVGAVQSPTAGEVPQSLSCGVSASGCHAERPPHTDPDPSFQPGVLPPLPQAGVLPPEFQAGVFPPEFQAGVLPPEFQAGVLPPEFQAGVLPPEFHAGVLPPLPQAGVFPPLPQAGVFPPLPQAGVLPPLLQAGVLPPPGPNPPPLLRMDPPFAPFGGPPEENAAPGRLPR</sequence>
<evidence type="ECO:0000256" key="2">
    <source>
        <dbReference type="SAM" id="SignalP"/>
    </source>
</evidence>
<reference evidence="3" key="2">
    <citation type="submission" date="2021-01" db="EMBL/GenBank/DDBJ databases">
        <authorList>
            <person name="Schikora-Tamarit M.A."/>
        </authorList>
    </citation>
    <scope>NUCLEOTIDE SEQUENCE</scope>
    <source>
        <strain evidence="3">CBS6075</strain>
    </source>
</reference>
<dbReference type="Proteomes" id="UP000769157">
    <property type="component" value="Unassembled WGS sequence"/>
</dbReference>
<feature type="region of interest" description="Disordered" evidence="1">
    <location>
        <begin position="341"/>
        <end position="377"/>
    </location>
</feature>
<evidence type="ECO:0000313" key="3">
    <source>
        <dbReference type="EMBL" id="KAH3671496.1"/>
    </source>
</evidence>
<dbReference type="GeneID" id="70232166"/>
<reference evidence="3" key="1">
    <citation type="journal article" date="2021" name="Open Biol.">
        <title>Shared evolutionary footprints suggest mitochondrial oxidative damage underlies multiple complex I losses in fungi.</title>
        <authorList>
            <person name="Schikora-Tamarit M.A."/>
            <person name="Marcet-Houben M."/>
            <person name="Nosek J."/>
            <person name="Gabaldon T."/>
        </authorList>
    </citation>
    <scope>NUCLEOTIDE SEQUENCE</scope>
    <source>
        <strain evidence="3">CBS6075</strain>
    </source>
</reference>